<organism evidence="10 11">
    <name type="scientific">Paractinoplanes ferrugineus</name>
    <dbReference type="NCBI Taxonomy" id="113564"/>
    <lineage>
        <taxon>Bacteria</taxon>
        <taxon>Bacillati</taxon>
        <taxon>Actinomycetota</taxon>
        <taxon>Actinomycetes</taxon>
        <taxon>Micromonosporales</taxon>
        <taxon>Micromonosporaceae</taxon>
        <taxon>Paractinoplanes</taxon>
    </lineage>
</organism>
<keyword evidence="6" id="KW-0511">Multifunctional enzyme</keyword>
<dbReference type="InterPro" id="IPR018201">
    <property type="entry name" value="Ketoacyl_synth_AS"/>
</dbReference>
<dbReference type="GO" id="GO:0033068">
    <property type="term" value="P:macrolide biosynthetic process"/>
    <property type="evidence" value="ECO:0007669"/>
    <property type="project" value="UniProtKB-ARBA"/>
</dbReference>
<dbReference type="FunFam" id="3.40.366.10:FF:000002">
    <property type="entry name" value="Probable polyketide synthase 2"/>
    <property type="match status" value="1"/>
</dbReference>
<keyword evidence="2" id="KW-0596">Phosphopantetheine</keyword>
<reference evidence="10" key="1">
    <citation type="submission" date="2021-01" db="EMBL/GenBank/DDBJ databases">
        <title>Whole genome shotgun sequence of Actinoplanes ferrugineus NBRC 15555.</title>
        <authorList>
            <person name="Komaki H."/>
            <person name="Tamura T."/>
        </authorList>
    </citation>
    <scope>NUCLEOTIDE SEQUENCE</scope>
    <source>
        <strain evidence="10">NBRC 15555</strain>
    </source>
</reference>
<dbReference type="SUPFAM" id="SSF53901">
    <property type="entry name" value="Thiolase-like"/>
    <property type="match status" value="1"/>
</dbReference>
<dbReference type="GO" id="GO:0006633">
    <property type="term" value="P:fatty acid biosynthetic process"/>
    <property type="evidence" value="ECO:0007669"/>
    <property type="project" value="InterPro"/>
</dbReference>
<name>A0A919MEG5_9ACTN</name>
<dbReference type="SMART" id="SM00823">
    <property type="entry name" value="PKS_PP"/>
    <property type="match status" value="1"/>
</dbReference>
<dbReference type="PANTHER" id="PTHR43775:SF51">
    <property type="entry name" value="INACTIVE PHENOLPHTHIOCEROL SYNTHESIS POLYKETIDE SYNTHASE TYPE I PKS1-RELATED"/>
    <property type="match status" value="1"/>
</dbReference>
<dbReference type="SUPFAM" id="SSF51735">
    <property type="entry name" value="NAD(P)-binding Rossmann-fold domains"/>
    <property type="match status" value="2"/>
</dbReference>
<dbReference type="InterPro" id="IPR036736">
    <property type="entry name" value="ACP-like_sf"/>
</dbReference>
<dbReference type="Pfam" id="PF00109">
    <property type="entry name" value="ketoacyl-synt"/>
    <property type="match status" value="1"/>
</dbReference>
<dbReference type="CDD" id="cd00833">
    <property type="entry name" value="PKS"/>
    <property type="match status" value="1"/>
</dbReference>
<keyword evidence="11" id="KW-1185">Reference proteome</keyword>
<evidence type="ECO:0000259" key="9">
    <source>
        <dbReference type="PROSITE" id="PS52004"/>
    </source>
</evidence>
<dbReference type="GO" id="GO:0004315">
    <property type="term" value="F:3-oxoacyl-[acyl-carrier-protein] synthase activity"/>
    <property type="evidence" value="ECO:0007669"/>
    <property type="project" value="InterPro"/>
</dbReference>
<keyword evidence="7" id="KW-0012">Acyltransferase</keyword>
<evidence type="ECO:0000313" key="10">
    <source>
        <dbReference type="EMBL" id="GIE12753.1"/>
    </source>
</evidence>
<dbReference type="GO" id="GO:0004312">
    <property type="term" value="F:fatty acid synthase activity"/>
    <property type="evidence" value="ECO:0007669"/>
    <property type="project" value="TreeGrafter"/>
</dbReference>
<dbReference type="PROSITE" id="PS00606">
    <property type="entry name" value="KS3_1"/>
    <property type="match status" value="1"/>
</dbReference>
<keyword evidence="4" id="KW-0808">Transferase</keyword>
<dbReference type="InterPro" id="IPR015083">
    <property type="entry name" value="NorB/c/GfsB-D-like_docking"/>
</dbReference>
<dbReference type="SUPFAM" id="SSF55048">
    <property type="entry name" value="Probable ACP-binding domain of malonyl-CoA ACP transacylase"/>
    <property type="match status" value="1"/>
</dbReference>
<evidence type="ECO:0000256" key="7">
    <source>
        <dbReference type="ARBA" id="ARBA00023315"/>
    </source>
</evidence>
<dbReference type="Pfam" id="PF00550">
    <property type="entry name" value="PP-binding"/>
    <property type="match status" value="1"/>
</dbReference>
<dbReference type="Pfam" id="PF08990">
    <property type="entry name" value="Docking"/>
    <property type="match status" value="1"/>
</dbReference>
<gene>
    <name evidence="10" type="ORF">Afe05nite_45930</name>
</gene>
<dbReference type="SUPFAM" id="SSF52151">
    <property type="entry name" value="FabD/lysophospholipase-like"/>
    <property type="match status" value="1"/>
</dbReference>
<dbReference type="InterPro" id="IPR036291">
    <property type="entry name" value="NAD(P)-bd_dom_sf"/>
</dbReference>
<dbReference type="InterPro" id="IPR014031">
    <property type="entry name" value="Ketoacyl_synth_C"/>
</dbReference>
<evidence type="ECO:0000256" key="1">
    <source>
        <dbReference type="ARBA" id="ARBA00001957"/>
    </source>
</evidence>
<dbReference type="InterPro" id="IPR001227">
    <property type="entry name" value="Ac_transferase_dom_sf"/>
</dbReference>
<comment type="caution">
    <text evidence="10">The sequence shown here is derived from an EMBL/GenBank/DDBJ whole genome shotgun (WGS) entry which is preliminary data.</text>
</comment>
<dbReference type="Pfam" id="PF00698">
    <property type="entry name" value="Acyl_transf_1"/>
    <property type="match status" value="1"/>
</dbReference>
<dbReference type="Gene3D" id="3.40.50.720">
    <property type="entry name" value="NAD(P)-binding Rossmann-like Domain"/>
    <property type="match status" value="1"/>
</dbReference>
<keyword evidence="5" id="KW-0045">Antibiotic biosynthesis</keyword>
<dbReference type="FunFam" id="1.10.1200.10:FF:000007">
    <property type="entry name" value="Probable polyketide synthase pks17"/>
    <property type="match status" value="1"/>
</dbReference>
<sequence>MPGDVTQDQLLQALRKVTGDLQDTRTRLREAQAREREPIAIVGMGCRYPGDADSPEALWDLVSEGRDAIAGVPTDRGWDLAALFDRDPERKGTSYVRDGGFLRGAAWWDAGFFGISPREAVTIDPQQRLLLEVTWEALERAGISPLSLRDSDTGVFAGAMYQYYDVPLQASAEDFTGFLTTGNSGSVVSGRIAYTLGLTGPAVTVDTACSSSLVSLHLASQALRRGECALALAGGVTVMATPLTFTEFSRQRGLAPDGRAKSFAEAADGTSWGEGAGMLVLERLSDADRNGHHVLAVVRGSALNQDGASNGIAAPSGPAQEKVIWRALRDAQLSACDVDVVEAHGTGTTLGDPIEARALLATYGQEHPADRPLWLGSFKSNVGHTQAAAGVGGIIKMVMAIRTGTLPPTLHVDEPTTRADWSGGAVRLITEPQAWPETGRPRRAAVSAFGVSGTNAHVIIEQAPVSVPERTSGTPAAALPWLLSARSPEALRAQARRLSRQVAAEEPDPADVAVSLATTRSAFEYRSVLVGPDRPALLSELDALAAGEPEQGRIDGTAAPRRRVVFVFPGQGGQWAGMAQELLDTAPVFAARLRECEVALAPYVDWSLLAVLRGEPGAPSLDRVDVVQPVLFAMMVSLAELWRSAGVRPSVVIGHSQGEAAAACVSGALSLADAAKVVALRSRALAGIAGTGGMMSLPLSRADTAALVSGYAGRLFLAVANGPASTVVSGDAAALDELLATCESRGIRAKRVAVDYASHSPFVDAIEDRIRTELADLDPRPTTVDMLSTLTGELVRAGELTGSYWFRNLREPVEFEAAVRKLAEPGDAVFVEVSPHPLLIMAIGRTTESLGLDTPLVPTLRRDSGGPARFLTSLGEGWVRGLTVDWAAVLRDSGGRRIDLPTYAFQRSRYWPGPREVTTVAGQSDGGTGTDSLLWDVLAAGGETLTGTLGLKPDEPADAVLPALAAWRRGHVERARLNCWRYGIRWEPMLLDPAASATLDGDWLVAVPAGPGRDPVIHWARESLETAGARVVVVELDPRVADRAGWAGQLAGLPPLRGVLSLLALDTRPLPDRAAVTGGLAGTVQLIQALGDTGVTAPVWAVTQGAVGTGPGDPTTDPAQATVWGLGRVAALEHPERWGGLIDLPAALDASLDGRLAQVLSAPGGEDQIALRPTGALARRLTRAATDLPDPATVADGTGSSAWPAHGTVLITGGTGALGARLARRLAGQGVRHLLLTSRRGPDAPGAADLRAELAGLGASVTIAACDLTDREAVRGLLDSVDSRAPLVSVVHAAAVLDDGFVDTVTADRLETVLAPKALAARHLHELTADAELASFVLYSGFAGTVGSTGQGGYAAANAYLDALAEQRRATGLPAVSVAWGPWAGGGLVDDAVEQRLERTGLPALEPEAAVTALMLAVAQDGPAGLVLADVDWSRFTGSFTAVRPSPLLADFATVEVAGPAAAEPTGAVLARRLRPLPEAERQRLLIDLVRRHIGAILGYAQAGTIAGDRQFKDLGFDSLTAMELRNRMQKATGLALPATLVFDHPTPTALAAHLGRELLPEAAVTVDSTLDELEAALGRLTPDAAGRGTLAARLRSMAARWDEPRPAGRAAGGPALDEASGDEVIAFINQQLGIA</sequence>
<dbReference type="FunFam" id="3.40.47.10:FF:000019">
    <property type="entry name" value="Polyketide synthase type I"/>
    <property type="match status" value="1"/>
</dbReference>
<dbReference type="SMART" id="SM00825">
    <property type="entry name" value="PKS_KS"/>
    <property type="match status" value="1"/>
</dbReference>
<dbReference type="InterPro" id="IPR016039">
    <property type="entry name" value="Thiolase-like"/>
</dbReference>
<dbReference type="Pfam" id="PF02801">
    <property type="entry name" value="Ketoacyl-synt_C"/>
    <property type="match status" value="1"/>
</dbReference>
<dbReference type="InterPro" id="IPR041618">
    <property type="entry name" value="PKS_DE"/>
</dbReference>
<evidence type="ECO:0000256" key="3">
    <source>
        <dbReference type="ARBA" id="ARBA00022553"/>
    </source>
</evidence>
<comment type="cofactor">
    <cofactor evidence="1">
        <name>pantetheine 4'-phosphate</name>
        <dbReference type="ChEBI" id="CHEBI:47942"/>
    </cofactor>
</comment>
<dbReference type="Gene3D" id="1.10.1200.10">
    <property type="entry name" value="ACP-like"/>
    <property type="match status" value="1"/>
</dbReference>
<dbReference type="Gene3D" id="3.30.70.3290">
    <property type="match status" value="1"/>
</dbReference>
<dbReference type="InterPro" id="IPR057326">
    <property type="entry name" value="KR_dom"/>
</dbReference>
<dbReference type="PROSITE" id="PS52004">
    <property type="entry name" value="KS3_2"/>
    <property type="match status" value="1"/>
</dbReference>
<feature type="domain" description="Ketosynthase family 3 (KS3)" evidence="9">
    <location>
        <begin position="36"/>
        <end position="462"/>
    </location>
</feature>
<dbReference type="InterPro" id="IPR016036">
    <property type="entry name" value="Malonyl_transacylase_ACP-bd"/>
</dbReference>
<dbReference type="PANTHER" id="PTHR43775">
    <property type="entry name" value="FATTY ACID SYNTHASE"/>
    <property type="match status" value="1"/>
</dbReference>
<dbReference type="SMART" id="SM01294">
    <property type="entry name" value="PKS_PP_betabranch"/>
    <property type="match status" value="1"/>
</dbReference>
<dbReference type="Proteomes" id="UP000598174">
    <property type="component" value="Unassembled WGS sequence"/>
</dbReference>
<feature type="domain" description="Carrier" evidence="8">
    <location>
        <begin position="1484"/>
        <end position="1559"/>
    </location>
</feature>
<dbReference type="SMART" id="SM00827">
    <property type="entry name" value="PKS_AT"/>
    <property type="match status" value="1"/>
</dbReference>
<dbReference type="Pfam" id="PF18369">
    <property type="entry name" value="PKS_DE"/>
    <property type="match status" value="1"/>
</dbReference>
<dbReference type="InterPro" id="IPR020841">
    <property type="entry name" value="PKS_Beta-ketoAc_synthase_dom"/>
</dbReference>
<keyword evidence="3" id="KW-0597">Phosphoprotein</keyword>
<dbReference type="PROSITE" id="PS50075">
    <property type="entry name" value="CARRIER"/>
    <property type="match status" value="1"/>
</dbReference>
<evidence type="ECO:0000259" key="8">
    <source>
        <dbReference type="PROSITE" id="PS50075"/>
    </source>
</evidence>
<accession>A0A919MEG5</accession>
<dbReference type="InterPro" id="IPR014030">
    <property type="entry name" value="Ketoacyl_synth_N"/>
</dbReference>
<dbReference type="SMART" id="SM00822">
    <property type="entry name" value="PKS_KR"/>
    <property type="match status" value="1"/>
</dbReference>
<dbReference type="SUPFAM" id="SSF47336">
    <property type="entry name" value="ACP-like"/>
    <property type="match status" value="1"/>
</dbReference>
<dbReference type="PROSITE" id="PS00012">
    <property type="entry name" value="PHOSPHOPANTETHEINE"/>
    <property type="match status" value="1"/>
</dbReference>
<evidence type="ECO:0000256" key="2">
    <source>
        <dbReference type="ARBA" id="ARBA00022450"/>
    </source>
</evidence>
<dbReference type="InterPro" id="IPR020806">
    <property type="entry name" value="PKS_PP-bd"/>
</dbReference>
<evidence type="ECO:0000256" key="6">
    <source>
        <dbReference type="ARBA" id="ARBA00023268"/>
    </source>
</evidence>
<dbReference type="InterPro" id="IPR032821">
    <property type="entry name" value="PKS_assoc"/>
</dbReference>
<dbReference type="Pfam" id="PF08659">
    <property type="entry name" value="KR"/>
    <property type="match status" value="1"/>
</dbReference>
<dbReference type="Pfam" id="PF16197">
    <property type="entry name" value="KAsynt_C_assoc"/>
    <property type="match status" value="1"/>
</dbReference>
<dbReference type="EMBL" id="BOMM01000040">
    <property type="protein sequence ID" value="GIE12753.1"/>
    <property type="molecule type" value="Genomic_DNA"/>
</dbReference>
<dbReference type="Gene3D" id="3.40.47.10">
    <property type="match status" value="1"/>
</dbReference>
<dbReference type="InterPro" id="IPR009081">
    <property type="entry name" value="PP-bd_ACP"/>
</dbReference>
<dbReference type="InterPro" id="IPR006162">
    <property type="entry name" value="Ppantetheine_attach_site"/>
</dbReference>
<protein>
    <recommendedName>
        <fullName evidence="12">Acyl transferase domain-containing protein</fullName>
    </recommendedName>
</protein>
<evidence type="ECO:0000256" key="4">
    <source>
        <dbReference type="ARBA" id="ARBA00022679"/>
    </source>
</evidence>
<evidence type="ECO:0000256" key="5">
    <source>
        <dbReference type="ARBA" id="ARBA00023194"/>
    </source>
</evidence>
<dbReference type="CDD" id="cd08952">
    <property type="entry name" value="KR_1_SDR_x"/>
    <property type="match status" value="1"/>
</dbReference>
<proteinExistence type="predicted"/>
<dbReference type="NCBIfam" id="NF045894">
    <property type="entry name" value="PKS_plus_SDR"/>
    <property type="match status" value="1"/>
</dbReference>
<dbReference type="InterPro" id="IPR016035">
    <property type="entry name" value="Acyl_Trfase/lysoPLipase"/>
</dbReference>
<evidence type="ECO:0008006" key="12">
    <source>
        <dbReference type="Google" id="ProtNLM"/>
    </source>
</evidence>
<dbReference type="InterPro" id="IPR014043">
    <property type="entry name" value="Acyl_transferase_dom"/>
</dbReference>
<dbReference type="GO" id="GO:0031177">
    <property type="term" value="F:phosphopantetheine binding"/>
    <property type="evidence" value="ECO:0007669"/>
    <property type="project" value="InterPro"/>
</dbReference>
<dbReference type="InterPro" id="IPR050091">
    <property type="entry name" value="PKS_NRPS_Biosynth_Enz"/>
</dbReference>
<evidence type="ECO:0000313" key="11">
    <source>
        <dbReference type="Proteomes" id="UP000598174"/>
    </source>
</evidence>
<dbReference type="Gene3D" id="3.40.366.10">
    <property type="entry name" value="Malonyl-Coenzyme A Acyl Carrier Protein, domain 2"/>
    <property type="match status" value="1"/>
</dbReference>
<dbReference type="InterPro" id="IPR013968">
    <property type="entry name" value="PKS_KR"/>
</dbReference>